<feature type="binding site" evidence="4">
    <location>
        <position position="210"/>
    </location>
    <ligand>
        <name>Zn(2+)</name>
        <dbReference type="ChEBI" id="CHEBI:29105"/>
        <label>2</label>
    </ligand>
</feature>
<reference evidence="7 8" key="1">
    <citation type="submission" date="2016-05" db="EMBL/GenBank/DDBJ databases">
        <title>Microbial consortia oxidize butane by reversing methanogenesis.</title>
        <authorList>
            <person name="Laso-Perez R."/>
            <person name="Richter M."/>
            <person name="Wegener G."/>
            <person name="Musat F."/>
        </authorList>
    </citation>
    <scope>NUCLEOTIDE SEQUENCE [LARGE SCALE GENOMIC DNA]</scope>
    <source>
        <strain evidence="7">BOX1</strain>
    </source>
</reference>
<dbReference type="Gene3D" id="3.20.20.140">
    <property type="entry name" value="Metal-dependent hydrolases"/>
    <property type="match status" value="1"/>
</dbReference>
<dbReference type="Pfam" id="PF01979">
    <property type="entry name" value="Amidohydro_1"/>
    <property type="match status" value="1"/>
</dbReference>
<evidence type="ECO:0000313" key="7">
    <source>
        <dbReference type="EMBL" id="OFV66288.1"/>
    </source>
</evidence>
<dbReference type="Gene3D" id="2.30.40.10">
    <property type="entry name" value="Urease, subunit C, domain 1"/>
    <property type="match status" value="1"/>
</dbReference>
<dbReference type="GO" id="GO:0005737">
    <property type="term" value="C:cytoplasm"/>
    <property type="evidence" value="ECO:0007669"/>
    <property type="project" value="TreeGrafter"/>
</dbReference>
<evidence type="ECO:0000256" key="4">
    <source>
        <dbReference type="HAMAP-Rule" id="MF_00220"/>
    </source>
</evidence>
<dbReference type="InterPro" id="IPR011059">
    <property type="entry name" value="Metal-dep_hydrolase_composite"/>
</dbReference>
<dbReference type="SUPFAM" id="SSF51338">
    <property type="entry name" value="Composite domain of metallo-dependent hydrolases"/>
    <property type="match status" value="1"/>
</dbReference>
<dbReference type="PROSITE" id="PS00483">
    <property type="entry name" value="DIHYDROOROTASE_2"/>
    <property type="match status" value="1"/>
</dbReference>
<keyword evidence="4" id="KW-0862">Zinc</keyword>
<dbReference type="GO" id="GO:0004151">
    <property type="term" value="F:dihydroorotase activity"/>
    <property type="evidence" value="ECO:0007669"/>
    <property type="project" value="UniProtKB-UniRule"/>
</dbReference>
<accession>A0A1F2P536</accession>
<dbReference type="GO" id="GO:0004038">
    <property type="term" value="F:allantoinase activity"/>
    <property type="evidence" value="ECO:0007669"/>
    <property type="project" value="TreeGrafter"/>
</dbReference>
<comment type="pathway">
    <text evidence="4">Pyrimidine metabolism; UMP biosynthesis via de novo pathway; (S)-dihydroorotate from bicarbonate: step 3/3.</text>
</comment>
<comment type="cofactor">
    <cofactor evidence="4">
        <name>Zn(2+)</name>
        <dbReference type="ChEBI" id="CHEBI:29105"/>
    </cofactor>
    <text evidence="4">Binds 2 Zn(2+) ions per subunit.</text>
</comment>
<evidence type="ECO:0000259" key="5">
    <source>
        <dbReference type="Pfam" id="PF01979"/>
    </source>
</evidence>
<evidence type="ECO:0000256" key="3">
    <source>
        <dbReference type="ARBA" id="ARBA00022975"/>
    </source>
</evidence>
<dbReference type="EMBL" id="LYOR01000003">
    <property type="protein sequence ID" value="OFV66288.1"/>
    <property type="molecule type" value="Genomic_DNA"/>
</dbReference>
<dbReference type="InterPro" id="IPR006680">
    <property type="entry name" value="Amidohydro-rel"/>
</dbReference>
<feature type="binding site" evidence="4">
    <location>
        <position position="277"/>
    </location>
    <ligand>
        <name>Zn(2+)</name>
        <dbReference type="ChEBI" id="CHEBI:29105"/>
        <label>1</label>
    </ligand>
</feature>
<reference evidence="6" key="2">
    <citation type="journal article" date="2020" name="mSystems">
        <title>Genome- and Community-Level Interaction Insights into Carbon Utilization and Element Cycling Functions of Hydrothermarchaeota in Hydrothermal Sediment.</title>
        <authorList>
            <person name="Zhou Z."/>
            <person name="Liu Y."/>
            <person name="Xu W."/>
            <person name="Pan J."/>
            <person name="Luo Z.H."/>
            <person name="Li M."/>
        </authorList>
    </citation>
    <scope>NUCLEOTIDE SEQUENCE [LARGE SCALE GENOMIC DNA]</scope>
    <source>
        <strain evidence="6">HyVt-386</strain>
    </source>
</reference>
<feature type="binding site" evidence="4">
    <location>
        <position position="281"/>
    </location>
    <ligand>
        <name>substrate</name>
    </ligand>
</feature>
<feature type="active site" evidence="4">
    <location>
        <position position="277"/>
    </location>
</feature>
<dbReference type="SUPFAM" id="SSF51556">
    <property type="entry name" value="Metallo-dependent hydrolases"/>
    <property type="match status" value="1"/>
</dbReference>
<comment type="similarity">
    <text evidence="4">Belongs to the metallo-dependent hydrolases superfamily. DHOase family. Class I DHOase subfamily.</text>
</comment>
<dbReference type="PANTHER" id="PTHR43668:SF2">
    <property type="entry name" value="ALLANTOINASE"/>
    <property type="match status" value="1"/>
</dbReference>
<feature type="binding site" evidence="4">
    <location>
        <position position="172"/>
    </location>
    <ligand>
        <name>Zn(2+)</name>
        <dbReference type="ChEBI" id="CHEBI:29105"/>
        <label>2</label>
    </ligand>
</feature>
<dbReference type="EMBL" id="DRIE01000136">
    <property type="protein sequence ID" value="HEC57884.1"/>
    <property type="molecule type" value="Genomic_DNA"/>
</dbReference>
<feature type="binding site" evidence="4">
    <location>
        <position position="144"/>
    </location>
    <ligand>
        <name>Zn(2+)</name>
        <dbReference type="ChEBI" id="CHEBI:29105"/>
        <label>1</label>
    </ligand>
</feature>
<evidence type="ECO:0000313" key="6">
    <source>
        <dbReference type="EMBL" id="HEC57884.1"/>
    </source>
</evidence>
<keyword evidence="2 4" id="KW-0378">Hydrolase</keyword>
<comment type="caution">
    <text evidence="7">The sequence shown here is derived from an EMBL/GenBank/DDBJ whole genome shotgun (WGS) entry which is preliminary data.</text>
</comment>
<evidence type="ECO:0000256" key="1">
    <source>
        <dbReference type="ARBA" id="ARBA00022723"/>
    </source>
</evidence>
<dbReference type="GO" id="GO:0006145">
    <property type="term" value="P:purine nucleobase catabolic process"/>
    <property type="evidence" value="ECO:0007669"/>
    <property type="project" value="TreeGrafter"/>
</dbReference>
<feature type="binding site" evidence="4">
    <location>
        <begin position="61"/>
        <end position="63"/>
    </location>
    <ligand>
        <name>substrate</name>
    </ligand>
</feature>
<dbReference type="CDD" id="cd01318">
    <property type="entry name" value="DHOase_IIb"/>
    <property type="match status" value="1"/>
</dbReference>
<dbReference type="UniPathway" id="UPA00070">
    <property type="reaction ID" value="UER00117"/>
</dbReference>
<dbReference type="EC" id="3.5.2.3" evidence="4"/>
<dbReference type="STRING" id="1839936.SBU_000830"/>
<feature type="binding site" evidence="4">
    <location>
        <position position="59"/>
    </location>
    <ligand>
        <name>Zn(2+)</name>
        <dbReference type="ChEBI" id="CHEBI:29105"/>
        <label>1</label>
    </ligand>
</feature>
<name>A0A1F2P536_9EURY</name>
<dbReference type="PANTHER" id="PTHR43668">
    <property type="entry name" value="ALLANTOINASE"/>
    <property type="match status" value="1"/>
</dbReference>
<dbReference type="InterPro" id="IPR002195">
    <property type="entry name" value="Dihydroorotase_CS"/>
</dbReference>
<feature type="binding site" evidence="4">
    <location>
        <position position="144"/>
    </location>
    <ligand>
        <name>Zn(2+)</name>
        <dbReference type="ChEBI" id="CHEBI:29105"/>
        <label>2</label>
    </ligand>
</feature>
<keyword evidence="3 4" id="KW-0665">Pyrimidine biosynthesis</keyword>
<comment type="catalytic activity">
    <reaction evidence="4">
        <text>(S)-dihydroorotate + H2O = N-carbamoyl-L-aspartate + H(+)</text>
        <dbReference type="Rhea" id="RHEA:24296"/>
        <dbReference type="ChEBI" id="CHEBI:15377"/>
        <dbReference type="ChEBI" id="CHEBI:15378"/>
        <dbReference type="ChEBI" id="CHEBI:30864"/>
        <dbReference type="ChEBI" id="CHEBI:32814"/>
        <dbReference type="EC" id="3.5.2.3"/>
    </reaction>
</comment>
<dbReference type="PATRIC" id="fig|1839936.3.peg.839"/>
<proteinExistence type="inferred from homology"/>
<comment type="caution">
    <text evidence="4">Lacks conserved residue(s) required for the propagation of feature annotation.</text>
</comment>
<evidence type="ECO:0000256" key="2">
    <source>
        <dbReference type="ARBA" id="ARBA00022801"/>
    </source>
</evidence>
<dbReference type="GO" id="GO:0008270">
    <property type="term" value="F:zinc ion binding"/>
    <property type="evidence" value="ECO:0007669"/>
    <property type="project" value="UniProtKB-UniRule"/>
</dbReference>
<dbReference type="NCBIfam" id="TIGR00857">
    <property type="entry name" value="pyrC_multi"/>
    <property type="match status" value="1"/>
</dbReference>
<organism evidence="7 8">
    <name type="scientific">Candidatus Syntropharchaeum butanivorans</name>
    <dbReference type="NCBI Taxonomy" id="1839936"/>
    <lineage>
        <taxon>Archaea</taxon>
        <taxon>Methanobacteriati</taxon>
        <taxon>Methanobacteriota</taxon>
        <taxon>Stenosarchaea group</taxon>
        <taxon>Methanomicrobia</taxon>
        <taxon>Methanosarcinales</taxon>
        <taxon>ANME-2 cluster</taxon>
        <taxon>Candidatus Syntropharchaeum</taxon>
    </lineage>
</organism>
<feature type="binding site" evidence="4">
    <location>
        <position position="93"/>
    </location>
    <ligand>
        <name>substrate</name>
    </ligand>
</feature>
<keyword evidence="8" id="KW-1185">Reference proteome</keyword>
<dbReference type="GO" id="GO:0044205">
    <property type="term" value="P:'de novo' UMP biosynthetic process"/>
    <property type="evidence" value="ECO:0007669"/>
    <property type="project" value="UniProtKB-UniRule"/>
</dbReference>
<feature type="binding site" evidence="4">
    <location>
        <begin position="293"/>
        <end position="294"/>
    </location>
    <ligand>
        <name>substrate</name>
    </ligand>
</feature>
<sequence length="419" mass="46352">MTDLLIKNAKGWINGELIDIDLRIEDGVISEIRREIRGNFESILDIKGKILLPGAIDAHVHMRDGNESHKEDWLTGTSAAAAGGVTTVIDQPNTDPPVTSRANLSDRIEIASRSSLVDFLINGGVERYDNIEELYEGGVRIFGEIFLYKLEPPLLRQILDKIWGLGGIATIHAESKHCVGKNPDRPPVCEIEGIKEVISDIVAEKLHFCHISTPEGVDLIRSKGSITLEVTPHHLLLSRNDIDRLGGFGLMNPPLRSDRDREGLWGRLDRIDIIASDHAPHTRDEKLGDSPPPGVPGVETMLPLMLYHVKMGRIGLNRLVELVSERPADIFGLYERGKRGISIGADADLIVIDMRDEQVIRGDELHSKCGWTPFEGMKGIFPQITLVRGEVVYDRSSGVNLSKKGFGIFLGERLSTDLV</sequence>
<dbReference type="Proteomes" id="UP000185779">
    <property type="component" value="Unassembled WGS sequence"/>
</dbReference>
<protein>
    <recommendedName>
        <fullName evidence="4">Dihydroorotase</fullName>
        <shortName evidence="4">DHOase</shortName>
        <ecNumber evidence="4">3.5.2.3</ecNumber>
    </recommendedName>
</protein>
<keyword evidence="1 4" id="KW-0479">Metal-binding</keyword>
<evidence type="ECO:0000313" key="8">
    <source>
        <dbReference type="Proteomes" id="UP000185779"/>
    </source>
</evidence>
<comment type="function">
    <text evidence="4">Catalyzes the reversible cyclization of carbamoyl aspartate to dihydroorotate.</text>
</comment>
<feature type="domain" description="Amidohydrolase-related" evidence="5">
    <location>
        <begin position="50"/>
        <end position="388"/>
    </location>
</feature>
<dbReference type="HAMAP" id="MF_00220_A">
    <property type="entry name" value="PyrC_classI_A"/>
    <property type="match status" value="1"/>
</dbReference>
<dbReference type="AlphaFoldDB" id="A0A1F2P536"/>
<feature type="binding site" evidence="4">
    <location>
        <position position="61"/>
    </location>
    <ligand>
        <name>Zn(2+)</name>
        <dbReference type="ChEBI" id="CHEBI:29105"/>
        <label>1</label>
    </ligand>
</feature>
<dbReference type="InterPro" id="IPR032466">
    <property type="entry name" value="Metal_Hydrolase"/>
</dbReference>
<gene>
    <name evidence="4" type="primary">pyrC</name>
    <name evidence="6" type="ORF">ENI32_08480</name>
    <name evidence="7" type="ORF">SBU_000830</name>
</gene>
<dbReference type="InterPro" id="IPR004722">
    <property type="entry name" value="DHOase"/>
</dbReference>
<dbReference type="InterPro" id="IPR050138">
    <property type="entry name" value="DHOase/Allantoinase_Hydrolase"/>
</dbReference>
<dbReference type="Proteomes" id="UP000885936">
    <property type="component" value="Unassembled WGS sequence"/>
</dbReference>